<sequence>MEVNDRKKRIRSLQIKKRREKIIKEMKAKNISLSLDSFLDIQYSMNLLNELFDKIDKLKEDKHEIKFKHSNEVAIKHLSDLKLKMPFKFQYKKVILFHQNHLETGAIIINIEDVFKEINWMVSFSGYTKETFDFIIVEPKLEYGICIEIREYQDILTNWGLFN</sequence>
<protein>
    <submittedName>
        <fullName evidence="1">Uncharacterized protein</fullName>
    </submittedName>
</protein>
<keyword evidence="2" id="KW-1185">Reference proteome</keyword>
<proteinExistence type="predicted"/>
<comment type="caution">
    <text evidence="1">The sequence shown here is derived from an EMBL/GenBank/DDBJ whole genome shotgun (WGS) entry which is preliminary data.</text>
</comment>
<evidence type="ECO:0000313" key="2">
    <source>
        <dbReference type="Proteomes" id="UP001319060"/>
    </source>
</evidence>
<dbReference type="Pfam" id="PF24715">
    <property type="entry name" value="YxiF"/>
    <property type="match status" value="1"/>
</dbReference>
<dbReference type="InterPro" id="IPR057807">
    <property type="entry name" value="YxiF"/>
</dbReference>
<reference evidence="1 2" key="1">
    <citation type="submission" date="2021-01" db="EMBL/GenBank/DDBJ databases">
        <title>Genome Sequencing of Type Strains.</title>
        <authorList>
            <person name="Lemaire J.F."/>
            <person name="Inderbitzin P."/>
            <person name="Collins S.B."/>
            <person name="Wespe N."/>
            <person name="Knight-Connoni V."/>
        </authorList>
    </citation>
    <scope>NUCLEOTIDE SEQUENCE [LARGE SCALE GENOMIC DNA]</scope>
    <source>
        <strain evidence="1 2">DSM 14730</strain>
    </source>
</reference>
<dbReference type="EMBL" id="JAFHKS010000032">
    <property type="protein sequence ID" value="MBN3543748.1"/>
    <property type="molecule type" value="Genomic_DNA"/>
</dbReference>
<accession>A0ABS2Z919</accession>
<dbReference type="RefSeq" id="WP_188404694.1">
    <property type="nucleotide sequence ID" value="NZ_BMCE01000012.1"/>
</dbReference>
<gene>
    <name evidence="1" type="ORF">JYA64_00305</name>
</gene>
<organism evidence="1 2">
    <name type="scientific">Fictibacillus barbaricus</name>
    <dbReference type="NCBI Taxonomy" id="182136"/>
    <lineage>
        <taxon>Bacteria</taxon>
        <taxon>Bacillati</taxon>
        <taxon>Bacillota</taxon>
        <taxon>Bacilli</taxon>
        <taxon>Bacillales</taxon>
        <taxon>Fictibacillaceae</taxon>
        <taxon>Fictibacillus</taxon>
    </lineage>
</organism>
<dbReference type="Proteomes" id="UP001319060">
    <property type="component" value="Unassembled WGS sequence"/>
</dbReference>
<name>A0ABS2Z919_9BACL</name>
<evidence type="ECO:0000313" key="1">
    <source>
        <dbReference type="EMBL" id="MBN3543748.1"/>
    </source>
</evidence>